<evidence type="ECO:0000259" key="9">
    <source>
        <dbReference type="Pfam" id="PF01266"/>
    </source>
</evidence>
<reference evidence="10" key="1">
    <citation type="submission" date="2023-03" db="EMBL/GenBank/DDBJ databases">
        <title>Mating type loci evolution in Malassezia.</title>
        <authorList>
            <person name="Coelho M.A."/>
        </authorList>
    </citation>
    <scope>NUCLEOTIDE SEQUENCE</scope>
    <source>
        <strain evidence="10">CBS 9557</strain>
    </source>
</reference>
<keyword evidence="4" id="KW-0560">Oxidoreductase</keyword>
<evidence type="ECO:0000256" key="4">
    <source>
        <dbReference type="ARBA" id="ARBA00023002"/>
    </source>
</evidence>
<evidence type="ECO:0000256" key="7">
    <source>
        <dbReference type="ARBA" id="ARBA00038878"/>
    </source>
</evidence>
<evidence type="ECO:0000256" key="3">
    <source>
        <dbReference type="ARBA" id="ARBA00022827"/>
    </source>
</evidence>
<organism evidence="10 11">
    <name type="scientific">Malassezia nana</name>
    <dbReference type="NCBI Taxonomy" id="180528"/>
    <lineage>
        <taxon>Eukaryota</taxon>
        <taxon>Fungi</taxon>
        <taxon>Dikarya</taxon>
        <taxon>Basidiomycota</taxon>
        <taxon>Ustilaginomycotina</taxon>
        <taxon>Malasseziomycetes</taxon>
        <taxon>Malasseziales</taxon>
        <taxon>Malasseziaceae</taxon>
        <taxon>Malassezia</taxon>
    </lineage>
</organism>
<dbReference type="GO" id="GO:0047545">
    <property type="term" value="F:(S)-2-hydroxyglutarate dehydrogenase activity"/>
    <property type="evidence" value="ECO:0007669"/>
    <property type="project" value="UniProtKB-EC"/>
</dbReference>
<dbReference type="Gene3D" id="3.30.9.10">
    <property type="entry name" value="D-Amino Acid Oxidase, subunit A, domain 2"/>
    <property type="match status" value="1"/>
</dbReference>
<dbReference type="EC" id="1.1.99.2" evidence="7"/>
<dbReference type="InterPro" id="IPR036188">
    <property type="entry name" value="FAD/NAD-bd_sf"/>
</dbReference>
<dbReference type="Gene3D" id="3.50.50.60">
    <property type="entry name" value="FAD/NAD(P)-binding domain"/>
    <property type="match status" value="1"/>
</dbReference>
<evidence type="ECO:0000313" key="11">
    <source>
        <dbReference type="Proteomes" id="UP001213623"/>
    </source>
</evidence>
<proteinExistence type="inferred from homology"/>
<dbReference type="PANTHER" id="PTHR43104:SF4">
    <property type="entry name" value="L-2-HYDROXYGLUTARATE DEHYDROGENASE, MITOCHONDRIAL"/>
    <property type="match status" value="1"/>
</dbReference>
<dbReference type="AlphaFoldDB" id="A0AAF0ELW6"/>
<dbReference type="Pfam" id="PF01266">
    <property type="entry name" value="DAO"/>
    <property type="match status" value="1"/>
</dbReference>
<evidence type="ECO:0000256" key="8">
    <source>
        <dbReference type="ARBA" id="ARBA00041137"/>
    </source>
</evidence>
<comment type="similarity">
    <text evidence="6">Belongs to the L2HGDH family.</text>
</comment>
<evidence type="ECO:0000256" key="6">
    <source>
        <dbReference type="ARBA" id="ARBA00037941"/>
    </source>
</evidence>
<sequence>MVRPLLAALNQHGRYAYRSPELQVDHIVIGGGVVGLAIANALARRWPTKSTYVIERHDQIGQETSSRNSEVIHAGLYYPPNTKKSRMCMRGRELLYERMAQWGAPARAIGKLIVGTHDDHAYLAGLHKHAASLGSLAPPTELLSGTEARSLEPDLAPSIAHALWSPRTGIVSVHELMAHLAQELDTLPSGETPEAHIVPGTSVVRIDPHEPRCGSDASQEGWVVHTRTHDQSHPETDALLARVVINACGLNAPRVLNALMAALRAPETQWIPMYFAKGSYASYRGPGIDHVQHLLYPTPHLGVQRGSTRAVHALGTHLTLDLDGHARFGPDLAWLDAPAECNEGDQDALGYLHDFWEKQLAPSDSDAWLDSMHAAIRTYLPGVERAGLAPDYAGIRPKLAGPTASTFQDFEVLWHSSRALGSQTVWQHALPPSNGPFGVFVSLLGIESPGVTSALALAEHVVDGLATHVWDRRAERTQHVQQRSGNDDLAAWA</sequence>
<evidence type="ECO:0000256" key="2">
    <source>
        <dbReference type="ARBA" id="ARBA00022630"/>
    </source>
</evidence>
<accession>A0AAF0ELW6</accession>
<keyword evidence="2" id="KW-0285">Flavoprotein</keyword>
<dbReference type="Proteomes" id="UP001213623">
    <property type="component" value="Chromosome 6"/>
</dbReference>
<evidence type="ECO:0000313" key="10">
    <source>
        <dbReference type="EMBL" id="WFD28204.1"/>
    </source>
</evidence>
<comment type="catalytic activity">
    <reaction evidence="5">
        <text>(S)-2-hydroxyglutarate + A = 2-oxoglutarate + AH2</text>
        <dbReference type="Rhea" id="RHEA:21252"/>
        <dbReference type="ChEBI" id="CHEBI:13193"/>
        <dbReference type="ChEBI" id="CHEBI:16782"/>
        <dbReference type="ChEBI" id="CHEBI:16810"/>
        <dbReference type="ChEBI" id="CHEBI:17499"/>
        <dbReference type="EC" id="1.1.99.2"/>
    </reaction>
</comment>
<gene>
    <name evidence="10" type="ORF">MNAN1_003210</name>
</gene>
<name>A0AAF0ELW6_9BASI</name>
<keyword evidence="11" id="KW-1185">Reference proteome</keyword>
<keyword evidence="3" id="KW-0274">FAD</keyword>
<protein>
    <recommendedName>
        <fullName evidence="8">L-2-hydroxyglutarate dehydrogenase, mitochondrial</fullName>
        <ecNumber evidence="7">1.1.99.2</ecNumber>
    </recommendedName>
</protein>
<comment type="cofactor">
    <cofactor evidence="1">
        <name>FAD</name>
        <dbReference type="ChEBI" id="CHEBI:57692"/>
    </cofactor>
</comment>
<evidence type="ECO:0000256" key="1">
    <source>
        <dbReference type="ARBA" id="ARBA00001974"/>
    </source>
</evidence>
<dbReference type="InterPro" id="IPR006076">
    <property type="entry name" value="FAD-dep_OxRdtase"/>
</dbReference>
<feature type="domain" description="FAD dependent oxidoreductase" evidence="9">
    <location>
        <begin position="25"/>
        <end position="463"/>
    </location>
</feature>
<dbReference type="EMBL" id="CP119897">
    <property type="protein sequence ID" value="WFD28204.1"/>
    <property type="molecule type" value="Genomic_DNA"/>
</dbReference>
<evidence type="ECO:0000256" key="5">
    <source>
        <dbReference type="ARBA" id="ARBA00036066"/>
    </source>
</evidence>
<dbReference type="PANTHER" id="PTHR43104">
    <property type="entry name" value="L-2-HYDROXYGLUTARATE DEHYDROGENASE, MITOCHONDRIAL"/>
    <property type="match status" value="1"/>
</dbReference>
<dbReference type="SUPFAM" id="SSF51905">
    <property type="entry name" value="FAD/NAD(P)-binding domain"/>
    <property type="match status" value="1"/>
</dbReference>